<proteinExistence type="predicted"/>
<reference evidence="2" key="1">
    <citation type="submission" date="2020-11" db="EMBL/GenBank/DDBJ databases">
        <authorList>
            <person name="Tran Van P."/>
        </authorList>
    </citation>
    <scope>NUCLEOTIDE SEQUENCE</scope>
</reference>
<organism evidence="2">
    <name type="scientific">Medioppia subpectinata</name>
    <dbReference type="NCBI Taxonomy" id="1979941"/>
    <lineage>
        <taxon>Eukaryota</taxon>
        <taxon>Metazoa</taxon>
        <taxon>Ecdysozoa</taxon>
        <taxon>Arthropoda</taxon>
        <taxon>Chelicerata</taxon>
        <taxon>Arachnida</taxon>
        <taxon>Acari</taxon>
        <taxon>Acariformes</taxon>
        <taxon>Sarcoptiformes</taxon>
        <taxon>Oribatida</taxon>
        <taxon>Brachypylina</taxon>
        <taxon>Oppioidea</taxon>
        <taxon>Oppiidae</taxon>
        <taxon>Medioppia</taxon>
    </lineage>
</organism>
<evidence type="ECO:0000313" key="3">
    <source>
        <dbReference type="Proteomes" id="UP000759131"/>
    </source>
</evidence>
<evidence type="ECO:0000313" key="2">
    <source>
        <dbReference type="EMBL" id="CAD7630546.1"/>
    </source>
</evidence>
<accession>A0A7R9KYB8</accession>
<protein>
    <submittedName>
        <fullName evidence="2">Uncharacterized protein</fullName>
    </submittedName>
</protein>
<dbReference type="Proteomes" id="UP000759131">
    <property type="component" value="Unassembled WGS sequence"/>
</dbReference>
<feature type="signal peptide" evidence="1">
    <location>
        <begin position="1"/>
        <end position="20"/>
    </location>
</feature>
<sequence length="161" mass="18802">MNVLIIAMFLIINFSNECFGYVLRTGVDDSENRIINLKDINTKLHETQVMLLMKRIRPKRDAMDNLIYEVVADAEKDELESDYDKSNFKAESIRHRLNERIEHIDLVLTHLKDIKKHFDSVHKMAKTLVESDATADFVKKFAIDQLNDSVNNVEKCDQCWT</sequence>
<name>A0A7R9KYB8_9ACAR</name>
<dbReference type="AlphaFoldDB" id="A0A7R9KYB8"/>
<evidence type="ECO:0000256" key="1">
    <source>
        <dbReference type="SAM" id="SignalP"/>
    </source>
</evidence>
<dbReference type="EMBL" id="CAJPIZ010008244">
    <property type="protein sequence ID" value="CAG2110976.1"/>
    <property type="molecule type" value="Genomic_DNA"/>
</dbReference>
<keyword evidence="1" id="KW-0732">Signal</keyword>
<dbReference type="OrthoDB" id="6484034at2759"/>
<feature type="chain" id="PRO_5035680006" evidence="1">
    <location>
        <begin position="21"/>
        <end position="161"/>
    </location>
</feature>
<keyword evidence="3" id="KW-1185">Reference proteome</keyword>
<gene>
    <name evidence="2" type="ORF">OSB1V03_LOCUS10958</name>
</gene>
<dbReference type="EMBL" id="OC862819">
    <property type="protein sequence ID" value="CAD7630546.1"/>
    <property type="molecule type" value="Genomic_DNA"/>
</dbReference>